<gene>
    <name evidence="7" type="ordered locus">Deba_1098</name>
</gene>
<evidence type="ECO:0000256" key="6">
    <source>
        <dbReference type="RuleBase" id="RU003707"/>
    </source>
</evidence>
<dbReference type="InterPro" id="IPR014748">
    <property type="entry name" value="Enoyl-CoA_hydra_C"/>
</dbReference>
<evidence type="ECO:0000313" key="7">
    <source>
        <dbReference type="EMBL" id="ADK84466.1"/>
    </source>
</evidence>
<dbReference type="SUPFAM" id="SSF52096">
    <property type="entry name" value="ClpP/crotonase"/>
    <property type="match status" value="1"/>
</dbReference>
<dbReference type="PROSITE" id="PS00166">
    <property type="entry name" value="ENOYL_COA_HYDRATASE"/>
    <property type="match status" value="1"/>
</dbReference>
<dbReference type="Proteomes" id="UP000009047">
    <property type="component" value="Chromosome"/>
</dbReference>
<dbReference type="GO" id="GO:0006635">
    <property type="term" value="P:fatty acid beta-oxidation"/>
    <property type="evidence" value="ECO:0007669"/>
    <property type="project" value="UniProtKB-UniPathway"/>
</dbReference>
<dbReference type="NCBIfam" id="NF004794">
    <property type="entry name" value="PRK06142.1"/>
    <property type="match status" value="1"/>
</dbReference>
<dbReference type="InterPro" id="IPR029045">
    <property type="entry name" value="ClpP/crotonase-like_dom_sf"/>
</dbReference>
<sequence>MDKPLLIEKQGHIAWLTLNRPDRYNAMSMAMYEMFLEEMPKLDADDDVRVVVIKAAGKNFTSGIDLNDFTNLREKPTALMRERLRLHILHLQESMSVVEKCRKPVIAAVHGACIGGGVDLLSACDIRLCEAKSYFSIRETKMAIIADLGTLQRFHTIVGQGHYRELALTSRDFSAQEALAMGFVTHVYDDQAQLLAEAEKMARQIAANPPLTVQGTKDLMNFTRDFGVQAGLQYVAQKNSAQIISEDLMEAIAAFMEKRPPQFKGN</sequence>
<keyword evidence="3" id="KW-0276">Fatty acid metabolism</keyword>
<dbReference type="Gene3D" id="3.90.226.10">
    <property type="entry name" value="2-enoyl-CoA Hydratase, Chain A, domain 1"/>
    <property type="match status" value="1"/>
</dbReference>
<protein>
    <submittedName>
        <fullName evidence="7">Enoyl-CoA hydratase/isomerase</fullName>
    </submittedName>
</protein>
<dbReference type="AlphaFoldDB" id="E1QIP3"/>
<keyword evidence="4" id="KW-0443">Lipid metabolism</keyword>
<dbReference type="CDD" id="cd06558">
    <property type="entry name" value="crotonase-like"/>
    <property type="match status" value="1"/>
</dbReference>
<comment type="similarity">
    <text evidence="2 6">Belongs to the enoyl-CoA hydratase/isomerase family.</text>
</comment>
<dbReference type="Pfam" id="PF00378">
    <property type="entry name" value="ECH_1"/>
    <property type="match status" value="1"/>
</dbReference>
<organism evidence="7 8">
    <name type="scientific">Desulfarculus baarsii (strain ATCC 33931 / DSM 2075 / LMG 7858 / VKM B-1802 / 2st14)</name>
    <dbReference type="NCBI Taxonomy" id="644282"/>
    <lineage>
        <taxon>Bacteria</taxon>
        <taxon>Pseudomonadati</taxon>
        <taxon>Thermodesulfobacteriota</taxon>
        <taxon>Desulfarculia</taxon>
        <taxon>Desulfarculales</taxon>
        <taxon>Desulfarculaceae</taxon>
        <taxon>Desulfarculus</taxon>
    </lineage>
</organism>
<dbReference type="InterPro" id="IPR018376">
    <property type="entry name" value="Enoyl-CoA_hyd/isom_CS"/>
</dbReference>
<dbReference type="InterPro" id="IPR001753">
    <property type="entry name" value="Enoyl-CoA_hydra/iso"/>
</dbReference>
<keyword evidence="8" id="KW-1185">Reference proteome</keyword>
<reference evidence="7 8" key="1">
    <citation type="journal article" date="2010" name="Stand. Genomic Sci.">
        <title>Complete genome sequence of Desulfarculus baarsii type strain (2st14).</title>
        <authorList>
            <person name="Sun H."/>
            <person name="Spring S."/>
            <person name="Lapidus A."/>
            <person name="Davenport K."/>
            <person name="Del Rio T.G."/>
            <person name="Tice H."/>
            <person name="Nolan M."/>
            <person name="Copeland A."/>
            <person name="Cheng J.F."/>
            <person name="Lucas S."/>
            <person name="Tapia R."/>
            <person name="Goodwin L."/>
            <person name="Pitluck S."/>
            <person name="Ivanova N."/>
            <person name="Pagani I."/>
            <person name="Mavromatis K."/>
            <person name="Ovchinnikova G."/>
            <person name="Pati A."/>
            <person name="Chen A."/>
            <person name="Palaniappan K."/>
            <person name="Hauser L."/>
            <person name="Chang Y.J."/>
            <person name="Jeffries C.D."/>
            <person name="Detter J.C."/>
            <person name="Han C."/>
            <person name="Rohde M."/>
            <person name="Brambilla E."/>
            <person name="Goker M."/>
            <person name="Woyke T."/>
            <person name="Bristow J."/>
            <person name="Eisen J.A."/>
            <person name="Markowitz V."/>
            <person name="Hugenholtz P."/>
            <person name="Kyrpides N.C."/>
            <person name="Klenk H.P."/>
            <person name="Land M."/>
        </authorList>
    </citation>
    <scope>NUCLEOTIDE SEQUENCE [LARGE SCALE GENOMIC DNA]</scope>
    <source>
        <strain evidence="8">ATCC 33931 / DSM 2075 / LMG 7858 / VKM B-1802 / 2st14</strain>
    </source>
</reference>
<keyword evidence="5" id="KW-0413">Isomerase</keyword>
<dbReference type="FunFam" id="1.10.12.10:FF:000004">
    <property type="entry name" value="Delta3,5-delta2,4-dienoyl-CoA isomerase"/>
    <property type="match status" value="1"/>
</dbReference>
<dbReference type="InterPro" id="IPR045002">
    <property type="entry name" value="Ech1-like"/>
</dbReference>
<dbReference type="EMBL" id="CP002085">
    <property type="protein sequence ID" value="ADK84466.1"/>
    <property type="molecule type" value="Genomic_DNA"/>
</dbReference>
<dbReference type="Gene3D" id="1.10.12.10">
    <property type="entry name" value="Lyase 2-enoyl-coa Hydratase, Chain A, domain 2"/>
    <property type="match status" value="1"/>
</dbReference>
<evidence type="ECO:0000256" key="1">
    <source>
        <dbReference type="ARBA" id="ARBA00005005"/>
    </source>
</evidence>
<evidence type="ECO:0000256" key="5">
    <source>
        <dbReference type="ARBA" id="ARBA00023235"/>
    </source>
</evidence>
<dbReference type="eggNOG" id="COG1024">
    <property type="taxonomic scope" value="Bacteria"/>
</dbReference>
<dbReference type="KEGG" id="dbr:Deba_1098"/>
<dbReference type="GO" id="GO:0016853">
    <property type="term" value="F:isomerase activity"/>
    <property type="evidence" value="ECO:0007669"/>
    <property type="project" value="UniProtKB-KW"/>
</dbReference>
<proteinExistence type="inferred from homology"/>
<evidence type="ECO:0000313" key="8">
    <source>
        <dbReference type="Proteomes" id="UP000009047"/>
    </source>
</evidence>
<evidence type="ECO:0000256" key="2">
    <source>
        <dbReference type="ARBA" id="ARBA00005254"/>
    </source>
</evidence>
<dbReference type="UniPathway" id="UPA00659"/>
<evidence type="ECO:0000256" key="3">
    <source>
        <dbReference type="ARBA" id="ARBA00022832"/>
    </source>
</evidence>
<evidence type="ECO:0000256" key="4">
    <source>
        <dbReference type="ARBA" id="ARBA00023098"/>
    </source>
</evidence>
<dbReference type="PANTHER" id="PTHR43149">
    <property type="entry name" value="ENOYL-COA HYDRATASE"/>
    <property type="match status" value="1"/>
</dbReference>
<dbReference type="RefSeq" id="WP_013257920.1">
    <property type="nucleotide sequence ID" value="NC_014365.1"/>
</dbReference>
<dbReference type="PANTHER" id="PTHR43149:SF3">
    <property type="entry name" value="DELTA(3,5)-DELTA(2,4)-DIENOYL-COA ISOMERASE, PEROXISOMAL-LIKE"/>
    <property type="match status" value="1"/>
</dbReference>
<dbReference type="HOGENOM" id="CLU_009834_7_0_7"/>
<comment type="pathway">
    <text evidence="1">Lipid metabolism; fatty acid beta-oxidation.</text>
</comment>
<dbReference type="STRING" id="644282.Deba_1098"/>
<name>E1QIP3_DESB2</name>
<accession>E1QIP3</accession>